<keyword evidence="7" id="KW-0614">Plasmid</keyword>
<dbReference type="PANTHER" id="PTHR33258:SF1">
    <property type="entry name" value="TRANSPOSASE INSL FOR INSERTION SEQUENCE ELEMENT IS186A-RELATED"/>
    <property type="match status" value="1"/>
</dbReference>
<proteinExistence type="inferred from homology"/>
<dbReference type="Gene3D" id="3.90.350.10">
    <property type="entry name" value="Transposase Inhibitor Protein From Tn5, Chain A, domain 1"/>
    <property type="match status" value="1"/>
</dbReference>
<dbReference type="GeneID" id="8925209"/>
<sequence>MGSMTYSPPDSVIVDRIQRAFPSDELRERARATNLVQRERKFDIVALFYTLSFGFAAGSDRSLQAFLERYVEMADCDELSYASFHDWFEPGFVALLREILDDAIENLDTGREDLNGRLERFRDVLIADATIVSLYQDAADIYTATGDHQAELKLHLTESLSTGLPTRFRTTDGTTHERSQLPTGEWVADALILLDLGFYDFWLFDRIDKNDGWFVSRVKDDANFEIVEELRTWRGNSIPLEGESLQAVLDDLQRQEIDVRITLSFERKRGSGASATRTFRLVGLRNEKTDEYHLYLTNLARESYSAPDIAQLYRARWEVELLFKELKSRFGLDEIKTTDGYIIEALIIMAAISLMMSRVIVDELRSLEARQREGEAAADADSSASRLPRRRCSLAVERHGHLIQLYLMVELGYELPDLDELLLWASRNPNPHRDRLREQVERGEFGFDRY</sequence>
<dbReference type="EnsemblBacteria" id="ADE01822">
    <property type="protein sequence ID" value="ADE01822"/>
    <property type="gene ID" value="HVO_A0260"/>
</dbReference>
<dbReference type="GO" id="GO:0003677">
    <property type="term" value="F:DNA binding"/>
    <property type="evidence" value="ECO:0007669"/>
    <property type="project" value="UniProtKB-KW"/>
</dbReference>
<dbReference type="KEGG" id="hvo:HVO_A0077"/>
<protein>
    <submittedName>
        <fullName evidence="7">ISH5-type transposase ISHvo11</fullName>
    </submittedName>
</protein>
<feature type="domain" description="Transposase IS4-like" evidence="5">
    <location>
        <begin position="120"/>
        <end position="356"/>
    </location>
</feature>
<keyword evidence="4" id="KW-0233">DNA recombination</keyword>
<evidence type="ECO:0000256" key="3">
    <source>
        <dbReference type="ARBA" id="ARBA00023125"/>
    </source>
</evidence>
<dbReference type="GO" id="GO:0004803">
    <property type="term" value="F:transposase activity"/>
    <property type="evidence" value="ECO:0007669"/>
    <property type="project" value="InterPro"/>
</dbReference>
<dbReference type="EnsemblBacteria" id="ADE01847">
    <property type="protein sequence ID" value="ADE01847"/>
    <property type="gene ID" value="HVO_A0077"/>
</dbReference>
<reference evidence="7" key="3">
    <citation type="submission" date="2021-06" db="EMBL/GenBank/DDBJ databases">
        <authorList>
            <person name="Pfeiffer F."/>
        </authorList>
    </citation>
    <scope>NUCLEOTIDE SEQUENCE</scope>
    <source>
        <strain evidence="7">DS2</strain>
        <plasmid evidence="7">pHV4</plasmid>
    </source>
</reference>
<dbReference type="EMBL" id="CP001955">
    <property type="protein sequence ID" value="ADE01847.1"/>
    <property type="molecule type" value="Genomic_DNA"/>
</dbReference>
<keyword evidence="3" id="KW-0238">DNA-binding</keyword>
<reference evidence="7" key="2">
    <citation type="submission" date="2010-02" db="EMBL/GenBank/DDBJ databases">
        <authorList>
            <person name="Madupu R.M."/>
            <person name="Hartman A.L."/>
            <person name="Norais C."/>
            <person name="Badger J.A."/>
            <person name="Delma S."/>
            <person name="Haldenby S."/>
            <person name="Khouri H."/>
            <person name="Ren Q."/>
            <person name="Lowe T."/>
            <person name="Robinson J."/>
            <person name="Furlow J.M."/>
            <person name="Pohlschroder M."/>
            <person name="Pfeiffer T."/>
            <person name="Allers T."/>
            <person name="Daniels C."/>
            <person name="Eisen J.A."/>
        </authorList>
    </citation>
    <scope>NUCLEOTIDE SEQUENCE</scope>
    <source>
        <strain evidence="7">DS2</strain>
        <plasmid evidence="7">pHV4</plasmid>
    </source>
</reference>
<dbReference type="RefSeq" id="WP_013035080.1">
    <property type="nucleotide sequence ID" value="NC_013966.1"/>
</dbReference>
<dbReference type="EMBL" id="CP001955">
    <property type="protein sequence ID" value="ADE01822.1"/>
    <property type="molecule type" value="Genomic_DNA"/>
</dbReference>
<dbReference type="SUPFAM" id="SSF53098">
    <property type="entry name" value="Ribonuclease H-like"/>
    <property type="match status" value="1"/>
</dbReference>
<gene>
    <name evidence="8" type="ordered locus">HVO_0276</name>
    <name evidence="7" type="ordered locus">HVO_A0077</name>
    <name evidence="6" type="ordered locus">HVO_A0260</name>
</gene>
<geneLocation type="plasmid" evidence="7 9">
    <name>pHV4</name>
</geneLocation>
<dbReference type="HOGENOM" id="CLU_042765_2_0_2"/>
<evidence type="ECO:0000256" key="4">
    <source>
        <dbReference type="ARBA" id="ARBA00023172"/>
    </source>
</evidence>
<organism evidence="7 9">
    <name type="scientific">Haloferax volcanii (strain ATCC 29605 / DSM 3757 / JCM 8879 / NBRC 14742 / NCIMB 2012 / VKM B-1768 / DS2)</name>
    <name type="common">Halobacterium volcanii</name>
    <dbReference type="NCBI Taxonomy" id="309800"/>
    <lineage>
        <taxon>Archaea</taxon>
        <taxon>Methanobacteriati</taxon>
        <taxon>Methanobacteriota</taxon>
        <taxon>Stenosarchaea group</taxon>
        <taxon>Halobacteria</taxon>
        <taxon>Halobacteriales</taxon>
        <taxon>Haloferacaceae</taxon>
        <taxon>Haloferax</taxon>
    </lineage>
</organism>
<dbReference type="NCBIfam" id="NF033592">
    <property type="entry name" value="transpos_IS4_1"/>
    <property type="match status" value="1"/>
</dbReference>
<dbReference type="OrthoDB" id="212258at2157"/>
<dbReference type="EnsemblBacteria" id="ADE03319">
    <property type="protein sequence ID" value="ADE03319"/>
    <property type="gene ID" value="HVO_0276"/>
</dbReference>
<dbReference type="Proteomes" id="UP000008243">
    <property type="component" value="Chromosome"/>
</dbReference>
<dbReference type="InterPro" id="IPR047952">
    <property type="entry name" value="Transpos_IS4"/>
</dbReference>
<dbReference type="STRING" id="309800.HVO_0276"/>
<dbReference type="GO" id="GO:0006313">
    <property type="term" value="P:DNA transposition"/>
    <property type="evidence" value="ECO:0007669"/>
    <property type="project" value="InterPro"/>
</dbReference>
<evidence type="ECO:0000313" key="7">
    <source>
        <dbReference type="EMBL" id="ADE01847.1"/>
    </source>
</evidence>
<dbReference type="EMBL" id="CP001956">
    <property type="protein sequence ID" value="ADE03319.1"/>
    <property type="molecule type" value="Genomic_DNA"/>
</dbReference>
<keyword evidence="2" id="KW-0815">Transposition</keyword>
<evidence type="ECO:0000256" key="1">
    <source>
        <dbReference type="ARBA" id="ARBA00010075"/>
    </source>
</evidence>
<comment type="similarity">
    <text evidence="1">Belongs to the transposase 11 family.</text>
</comment>
<dbReference type="Pfam" id="PF01609">
    <property type="entry name" value="DDE_Tnp_1"/>
    <property type="match status" value="1"/>
</dbReference>
<keyword evidence="9" id="KW-1185">Reference proteome</keyword>
<evidence type="ECO:0000313" key="6">
    <source>
        <dbReference type="EMBL" id="ADE01822.1"/>
    </source>
</evidence>
<dbReference type="eggNOG" id="arCOG03902">
    <property type="taxonomic scope" value="Archaea"/>
</dbReference>
<accession>D4GQA9</accession>
<dbReference type="KEGG" id="hvo:HVO_0276"/>
<reference evidence="7 9" key="1">
    <citation type="journal article" date="2010" name="PLoS ONE">
        <title>The complete genome sequence of Haloferax volcanii DS2, a model archaeon.</title>
        <authorList>
            <person name="Hartman A.L."/>
            <person name="Norais C."/>
            <person name="Badger J.H."/>
            <person name="Delmas S."/>
            <person name="Haldenby S."/>
            <person name="Madupu R."/>
            <person name="Robinson J."/>
            <person name="Khouri H."/>
            <person name="Ren Q."/>
            <person name="Lowe T.M."/>
            <person name="Maupin-Furlow J."/>
            <person name="Pohlschroder M."/>
            <person name="Daniels C."/>
            <person name="Pfeiffer F."/>
            <person name="Allers T."/>
            <person name="Eisen J.A."/>
        </authorList>
    </citation>
    <scope>NUCLEOTIDE SEQUENCE [LARGE SCALE GENOMIC DNA]</scope>
    <source>
        <strain evidence="9">ATCC 29605 / DSM 3757 / JCM 8879 / NBRC 14742 / NCIMB 2012 / VKM B-1768 / DS2</strain>
        <strain evidence="7">DS2</strain>
    </source>
</reference>
<dbReference type="PANTHER" id="PTHR33258">
    <property type="entry name" value="TRANSPOSASE INSL FOR INSERTION SEQUENCE ELEMENT IS186A-RELATED"/>
    <property type="match status" value="1"/>
</dbReference>
<dbReference type="AlphaFoldDB" id="D4GQA9"/>
<evidence type="ECO:0000313" key="9">
    <source>
        <dbReference type="Proteomes" id="UP000008243"/>
    </source>
</evidence>
<dbReference type="Proteomes" id="UP000008243">
    <property type="component" value="Plasmid pHV4"/>
</dbReference>
<evidence type="ECO:0000259" key="5">
    <source>
        <dbReference type="Pfam" id="PF01609"/>
    </source>
</evidence>
<dbReference type="InterPro" id="IPR012337">
    <property type="entry name" value="RNaseH-like_sf"/>
</dbReference>
<name>D4GQA9_HALVD</name>
<evidence type="ECO:0000256" key="2">
    <source>
        <dbReference type="ARBA" id="ARBA00022578"/>
    </source>
</evidence>
<dbReference type="InterPro" id="IPR002559">
    <property type="entry name" value="Transposase_11"/>
</dbReference>
<dbReference type="KEGG" id="hvo:HVO_A0260"/>
<evidence type="ECO:0000313" key="8">
    <source>
        <dbReference type="EMBL" id="ADE03319.1"/>
    </source>
</evidence>